<protein>
    <submittedName>
        <fullName evidence="1">Uncharacterized protein</fullName>
    </submittedName>
</protein>
<accession>A0A7W7AHX7</accession>
<organism evidence="1 2">
    <name type="scientific">Sphingomonas abaci</name>
    <dbReference type="NCBI Taxonomy" id="237611"/>
    <lineage>
        <taxon>Bacteria</taxon>
        <taxon>Pseudomonadati</taxon>
        <taxon>Pseudomonadota</taxon>
        <taxon>Alphaproteobacteria</taxon>
        <taxon>Sphingomonadales</taxon>
        <taxon>Sphingomonadaceae</taxon>
        <taxon>Sphingomonas</taxon>
    </lineage>
</organism>
<dbReference type="AlphaFoldDB" id="A0A7W7AHX7"/>
<gene>
    <name evidence="1" type="ORF">GGQ96_001452</name>
</gene>
<dbReference type="Proteomes" id="UP000574769">
    <property type="component" value="Unassembled WGS sequence"/>
</dbReference>
<dbReference type="EMBL" id="JACHNY010000002">
    <property type="protein sequence ID" value="MBB4617332.1"/>
    <property type="molecule type" value="Genomic_DNA"/>
</dbReference>
<dbReference type="RefSeq" id="WP_184113008.1">
    <property type="nucleotide sequence ID" value="NZ_JACHNY010000002.1"/>
</dbReference>
<reference evidence="1 2" key="1">
    <citation type="submission" date="2020-08" db="EMBL/GenBank/DDBJ databases">
        <title>Genomic Encyclopedia of Type Strains, Phase IV (KMG-IV): sequencing the most valuable type-strain genomes for metagenomic binning, comparative biology and taxonomic classification.</title>
        <authorList>
            <person name="Goeker M."/>
        </authorList>
    </citation>
    <scope>NUCLEOTIDE SEQUENCE [LARGE SCALE GENOMIC DNA]</scope>
    <source>
        <strain evidence="1 2">DSM 15867</strain>
    </source>
</reference>
<sequence length="93" mass="9951">MSDEHRNRLSVYVAFAEPGGEVIEVASSLLGAGTAVALHAVTECGVTTLTLGDGRPFEIDLITNPIPIDDGISIYREGSDEPIARIERRFLAP</sequence>
<keyword evidence="2" id="KW-1185">Reference proteome</keyword>
<name>A0A7W7AHX7_9SPHN</name>
<evidence type="ECO:0000313" key="1">
    <source>
        <dbReference type="EMBL" id="MBB4617332.1"/>
    </source>
</evidence>
<evidence type="ECO:0000313" key="2">
    <source>
        <dbReference type="Proteomes" id="UP000574769"/>
    </source>
</evidence>
<proteinExistence type="predicted"/>
<comment type="caution">
    <text evidence="1">The sequence shown here is derived from an EMBL/GenBank/DDBJ whole genome shotgun (WGS) entry which is preliminary data.</text>
</comment>